<dbReference type="EMBL" id="VSSQ01053290">
    <property type="protein sequence ID" value="MPN07331.1"/>
    <property type="molecule type" value="Genomic_DNA"/>
</dbReference>
<gene>
    <name evidence="2" type="ORF">SDC9_154597</name>
</gene>
<protein>
    <submittedName>
        <fullName evidence="2">Uncharacterized protein</fullName>
    </submittedName>
</protein>
<organism evidence="2">
    <name type="scientific">bioreactor metagenome</name>
    <dbReference type="NCBI Taxonomy" id="1076179"/>
    <lineage>
        <taxon>unclassified sequences</taxon>
        <taxon>metagenomes</taxon>
        <taxon>ecological metagenomes</taxon>
    </lineage>
</organism>
<name>A0A645EZ70_9ZZZZ</name>
<feature type="region of interest" description="Disordered" evidence="1">
    <location>
        <begin position="1"/>
        <end position="33"/>
    </location>
</feature>
<reference evidence="2" key="1">
    <citation type="submission" date="2019-08" db="EMBL/GenBank/DDBJ databases">
        <authorList>
            <person name="Kucharzyk K."/>
            <person name="Murdoch R.W."/>
            <person name="Higgins S."/>
            <person name="Loffler F."/>
        </authorList>
    </citation>
    <scope>NUCLEOTIDE SEQUENCE</scope>
</reference>
<proteinExistence type="predicted"/>
<comment type="caution">
    <text evidence="2">The sequence shown here is derived from an EMBL/GenBank/DDBJ whole genome shotgun (WGS) entry which is preliminary data.</text>
</comment>
<evidence type="ECO:0000256" key="1">
    <source>
        <dbReference type="SAM" id="MobiDB-lite"/>
    </source>
</evidence>
<evidence type="ECO:0000313" key="2">
    <source>
        <dbReference type="EMBL" id="MPN07331.1"/>
    </source>
</evidence>
<sequence length="105" mass="11237">MRALAQPAVSDRGTRGAGRGRRHDAARGAAGRAAHLSAWRVHSRHELYRHSRPGRAAAGAYPGRLDGGVRQLALDLLDQCARGTDRAVGHLALVHAQRARARAPL</sequence>
<dbReference type="AlphaFoldDB" id="A0A645EZ70"/>
<accession>A0A645EZ70</accession>